<accession>A0ABP6T4F7</accession>
<dbReference type="PROSITE" id="PS50113">
    <property type="entry name" value="PAC"/>
    <property type="match status" value="1"/>
</dbReference>
<dbReference type="InterPro" id="IPR029787">
    <property type="entry name" value="Nucleotide_cyclase"/>
</dbReference>
<dbReference type="PROSITE" id="PS50112">
    <property type="entry name" value="PAS"/>
    <property type="match status" value="1"/>
</dbReference>
<gene>
    <name evidence="6" type="primary">rmdA_2</name>
    <name evidence="6" type="ORF">GCM10020369_51640</name>
</gene>
<reference evidence="7" key="1">
    <citation type="journal article" date="2019" name="Int. J. Syst. Evol. Microbiol.">
        <title>The Global Catalogue of Microorganisms (GCM) 10K type strain sequencing project: providing services to taxonomists for standard genome sequencing and annotation.</title>
        <authorList>
            <consortium name="The Broad Institute Genomics Platform"/>
            <consortium name="The Broad Institute Genome Sequencing Center for Infectious Disease"/>
            <person name="Wu L."/>
            <person name="Ma J."/>
        </authorList>
    </citation>
    <scope>NUCLEOTIDE SEQUENCE [LARGE SCALE GENOMIC DNA]</scope>
    <source>
        <strain evidence="7">JCM 9458</strain>
    </source>
</reference>
<dbReference type="Pfam" id="PF08448">
    <property type="entry name" value="PAS_4"/>
    <property type="match status" value="1"/>
</dbReference>
<dbReference type="RefSeq" id="WP_345730796.1">
    <property type="nucleotide sequence ID" value="NZ_BAAAYN010000035.1"/>
</dbReference>
<evidence type="ECO:0000259" key="3">
    <source>
        <dbReference type="PROSITE" id="PS50113"/>
    </source>
</evidence>
<name>A0ABP6T4F7_9ACTN</name>
<dbReference type="CDD" id="cd01948">
    <property type="entry name" value="EAL"/>
    <property type="match status" value="1"/>
</dbReference>
<feature type="domain" description="PAC" evidence="3">
    <location>
        <begin position="256"/>
        <end position="308"/>
    </location>
</feature>
<evidence type="ECO:0000259" key="2">
    <source>
        <dbReference type="PROSITE" id="PS50112"/>
    </source>
</evidence>
<dbReference type="SUPFAM" id="SSF55785">
    <property type="entry name" value="PYP-like sensor domain (PAS domain)"/>
    <property type="match status" value="1"/>
</dbReference>
<feature type="domain" description="EAL" evidence="4">
    <location>
        <begin position="480"/>
        <end position="738"/>
    </location>
</feature>
<dbReference type="SMART" id="SM00052">
    <property type="entry name" value="EAL"/>
    <property type="match status" value="1"/>
</dbReference>
<dbReference type="Pfam" id="PF00563">
    <property type="entry name" value="EAL"/>
    <property type="match status" value="1"/>
</dbReference>
<dbReference type="SMART" id="SM00267">
    <property type="entry name" value="GGDEF"/>
    <property type="match status" value="1"/>
</dbReference>
<evidence type="ECO:0000259" key="4">
    <source>
        <dbReference type="PROSITE" id="PS50883"/>
    </source>
</evidence>
<dbReference type="NCBIfam" id="TIGR00229">
    <property type="entry name" value="sensory_box"/>
    <property type="match status" value="1"/>
</dbReference>
<comment type="caution">
    <text evidence="6">The sequence shown here is derived from an EMBL/GenBank/DDBJ whole genome shotgun (WGS) entry which is preliminary data.</text>
</comment>
<dbReference type="InterPro" id="IPR001633">
    <property type="entry name" value="EAL_dom"/>
</dbReference>
<dbReference type="CDD" id="cd01949">
    <property type="entry name" value="GGDEF"/>
    <property type="match status" value="1"/>
</dbReference>
<evidence type="ECO:0000256" key="1">
    <source>
        <dbReference type="SAM" id="MobiDB-lite"/>
    </source>
</evidence>
<evidence type="ECO:0000313" key="6">
    <source>
        <dbReference type="EMBL" id="GAA3391923.1"/>
    </source>
</evidence>
<dbReference type="Gene3D" id="3.30.450.20">
    <property type="entry name" value="PAS domain"/>
    <property type="match status" value="1"/>
</dbReference>
<evidence type="ECO:0000313" key="7">
    <source>
        <dbReference type="Proteomes" id="UP001501676"/>
    </source>
</evidence>
<dbReference type="NCBIfam" id="TIGR00254">
    <property type="entry name" value="GGDEF"/>
    <property type="match status" value="1"/>
</dbReference>
<dbReference type="PANTHER" id="PTHR44757:SF2">
    <property type="entry name" value="BIOFILM ARCHITECTURE MAINTENANCE PROTEIN MBAA"/>
    <property type="match status" value="1"/>
</dbReference>
<feature type="domain" description="PAS" evidence="2">
    <location>
        <begin position="182"/>
        <end position="252"/>
    </location>
</feature>
<dbReference type="EMBL" id="BAAAYN010000035">
    <property type="protein sequence ID" value="GAA3391923.1"/>
    <property type="molecule type" value="Genomic_DNA"/>
</dbReference>
<organism evidence="6 7">
    <name type="scientific">Cryptosporangium minutisporangium</name>
    <dbReference type="NCBI Taxonomy" id="113569"/>
    <lineage>
        <taxon>Bacteria</taxon>
        <taxon>Bacillati</taxon>
        <taxon>Actinomycetota</taxon>
        <taxon>Actinomycetes</taxon>
        <taxon>Cryptosporangiales</taxon>
        <taxon>Cryptosporangiaceae</taxon>
        <taxon>Cryptosporangium</taxon>
    </lineage>
</organism>
<dbReference type="InterPro" id="IPR043128">
    <property type="entry name" value="Rev_trsase/Diguanyl_cyclase"/>
</dbReference>
<dbReference type="InterPro" id="IPR035919">
    <property type="entry name" value="EAL_sf"/>
</dbReference>
<dbReference type="InterPro" id="IPR052155">
    <property type="entry name" value="Biofilm_reg_signaling"/>
</dbReference>
<dbReference type="Gene3D" id="3.20.20.450">
    <property type="entry name" value="EAL domain"/>
    <property type="match status" value="1"/>
</dbReference>
<dbReference type="SUPFAM" id="SSF55073">
    <property type="entry name" value="Nucleotide cyclase"/>
    <property type="match status" value="1"/>
</dbReference>
<dbReference type="InterPro" id="IPR000700">
    <property type="entry name" value="PAS-assoc_C"/>
</dbReference>
<dbReference type="SMART" id="SM00091">
    <property type="entry name" value="PAS"/>
    <property type="match status" value="1"/>
</dbReference>
<dbReference type="PROSITE" id="PS50883">
    <property type="entry name" value="EAL"/>
    <property type="match status" value="1"/>
</dbReference>
<dbReference type="Pfam" id="PF00990">
    <property type="entry name" value="GGDEF"/>
    <property type="match status" value="1"/>
</dbReference>
<keyword evidence="7" id="KW-1185">Reference proteome</keyword>
<dbReference type="InterPro" id="IPR035965">
    <property type="entry name" value="PAS-like_dom_sf"/>
</dbReference>
<dbReference type="Proteomes" id="UP001501676">
    <property type="component" value="Unassembled WGS sequence"/>
</dbReference>
<proteinExistence type="predicted"/>
<dbReference type="PROSITE" id="PS50887">
    <property type="entry name" value="GGDEF"/>
    <property type="match status" value="1"/>
</dbReference>
<dbReference type="InterPro" id="IPR000160">
    <property type="entry name" value="GGDEF_dom"/>
</dbReference>
<protein>
    <submittedName>
        <fullName evidence="6">Cyclic Di-GMP phosphodiesterase RmdA</fullName>
    </submittedName>
</protein>
<dbReference type="InterPro" id="IPR000014">
    <property type="entry name" value="PAS"/>
</dbReference>
<dbReference type="PANTHER" id="PTHR44757">
    <property type="entry name" value="DIGUANYLATE CYCLASE DGCP"/>
    <property type="match status" value="1"/>
</dbReference>
<feature type="domain" description="GGDEF" evidence="5">
    <location>
        <begin position="339"/>
        <end position="471"/>
    </location>
</feature>
<feature type="region of interest" description="Disordered" evidence="1">
    <location>
        <begin position="108"/>
        <end position="127"/>
    </location>
</feature>
<evidence type="ECO:0000259" key="5">
    <source>
        <dbReference type="PROSITE" id="PS50887"/>
    </source>
</evidence>
<dbReference type="CDD" id="cd00130">
    <property type="entry name" value="PAS"/>
    <property type="match status" value="1"/>
</dbReference>
<dbReference type="SUPFAM" id="SSF141868">
    <property type="entry name" value="EAL domain-like"/>
    <property type="match status" value="1"/>
</dbReference>
<dbReference type="InterPro" id="IPR013656">
    <property type="entry name" value="PAS_4"/>
</dbReference>
<dbReference type="Gene3D" id="3.30.70.270">
    <property type="match status" value="1"/>
</dbReference>
<sequence>MTAVDVTVDPGRGSGSDPRRQFAAAWAGALRRAGATSLAADETEFRLLGAVDRLVDAARSEPFDARQAANVGAALVSLGLTDPRVLGESLRLLATEFPAVLAAEPVGPAGSTASAAPPAPADAPAQRAEAPADAGARLAAIQAEFATGFATGTRDRAAEEREALRRTALATQSDAHRALRASEARFRAVFGGPPVGIALGTPDGHITEANDVLANLLGLPVSALTGRHLGEFLVPEHRAGLEDAYIRLLAGEVPRVHVERRLARPGGAETWLSIRLTLVADEAGIPRWHTALVEDVTEQRALRLAWEFQASHDQLTGLANRVAFVERLTGMLRERGTVQRVGLCFLDLDGFKVFNDSLGHPVGDELLVAVADRLRTLAGDALVARLGSDEYGILLADTAGVADVERLAAEVVRSFAVPFPLADSSLTLSASIGVVEHATADADAADLIRAAELTMYRAKTEGPGRWAVYEPHRNEQQVARYWLSTAMPAALERDEFVVEFQPLVGLTDGTVRGAEALVRWRHRELGLLSPKRFVGLAEETGAIVPIGRRVLQLACRQAARWPGSGRQPASWGPYVSVNLAVRQFRDPGLVDDVVRVLEETGLPAGRLQLELAAGTVTTLNTAPLERLAALGVRLAVDDVSAGWSQLSLLRELPVDVLKLSGSLVQRLAGTDRSAVDDQIIESLVGLSHALGLQVVAEGIESVEQRDRLRELGCDTGQGWYFAPALGPEEFIRYLPDSPAIAAR</sequence>